<accession>A0ACB9C7G3</accession>
<reference evidence="1 2" key="2">
    <citation type="journal article" date="2022" name="Mol. Ecol. Resour.">
        <title>The genomes of chicory, endive, great burdock and yacon provide insights into Asteraceae paleo-polyploidization history and plant inulin production.</title>
        <authorList>
            <person name="Fan W."/>
            <person name="Wang S."/>
            <person name="Wang H."/>
            <person name="Wang A."/>
            <person name="Jiang F."/>
            <person name="Liu H."/>
            <person name="Zhao H."/>
            <person name="Xu D."/>
            <person name="Zhang Y."/>
        </authorList>
    </citation>
    <scope>NUCLEOTIDE SEQUENCE [LARGE SCALE GENOMIC DNA]</scope>
    <source>
        <strain evidence="2">cv. Niubang</strain>
    </source>
</reference>
<reference evidence="2" key="1">
    <citation type="journal article" date="2022" name="Mol. Ecol. Resour.">
        <title>The genomes of chicory, endive, great burdock and yacon provide insights into Asteraceae palaeo-polyploidization history and plant inulin production.</title>
        <authorList>
            <person name="Fan W."/>
            <person name="Wang S."/>
            <person name="Wang H."/>
            <person name="Wang A."/>
            <person name="Jiang F."/>
            <person name="Liu H."/>
            <person name="Zhao H."/>
            <person name="Xu D."/>
            <person name="Zhang Y."/>
        </authorList>
    </citation>
    <scope>NUCLEOTIDE SEQUENCE [LARGE SCALE GENOMIC DNA]</scope>
    <source>
        <strain evidence="2">cv. Niubang</strain>
    </source>
</reference>
<protein>
    <submittedName>
        <fullName evidence="1">Uncharacterized protein</fullName>
    </submittedName>
</protein>
<sequence>MKQVYLLSGNVIDLIKSKHTFCGLMHCLLMHSFVLKKLKPLFSLSFTNWSAVLVLWSKKEVFDEFGWLLSILKSTAQVKRNNQNSFLEQTPNLVLDSPFVNFSQKAFQ</sequence>
<evidence type="ECO:0000313" key="2">
    <source>
        <dbReference type="Proteomes" id="UP001055879"/>
    </source>
</evidence>
<keyword evidence="2" id="KW-1185">Reference proteome</keyword>
<organism evidence="1 2">
    <name type="scientific">Arctium lappa</name>
    <name type="common">Greater burdock</name>
    <name type="synonym">Lappa major</name>
    <dbReference type="NCBI Taxonomy" id="4217"/>
    <lineage>
        <taxon>Eukaryota</taxon>
        <taxon>Viridiplantae</taxon>
        <taxon>Streptophyta</taxon>
        <taxon>Embryophyta</taxon>
        <taxon>Tracheophyta</taxon>
        <taxon>Spermatophyta</taxon>
        <taxon>Magnoliopsida</taxon>
        <taxon>eudicotyledons</taxon>
        <taxon>Gunneridae</taxon>
        <taxon>Pentapetalae</taxon>
        <taxon>asterids</taxon>
        <taxon>campanulids</taxon>
        <taxon>Asterales</taxon>
        <taxon>Asteraceae</taxon>
        <taxon>Carduoideae</taxon>
        <taxon>Cardueae</taxon>
        <taxon>Arctiinae</taxon>
        <taxon>Arctium</taxon>
    </lineage>
</organism>
<dbReference type="EMBL" id="CM042051">
    <property type="protein sequence ID" value="KAI3730179.1"/>
    <property type="molecule type" value="Genomic_DNA"/>
</dbReference>
<comment type="caution">
    <text evidence="1">The sequence shown here is derived from an EMBL/GenBank/DDBJ whole genome shotgun (WGS) entry which is preliminary data.</text>
</comment>
<gene>
    <name evidence="1" type="ORF">L6452_18856</name>
</gene>
<evidence type="ECO:0000313" key="1">
    <source>
        <dbReference type="EMBL" id="KAI3730179.1"/>
    </source>
</evidence>
<proteinExistence type="predicted"/>
<dbReference type="Proteomes" id="UP001055879">
    <property type="component" value="Linkage Group LG05"/>
</dbReference>
<name>A0ACB9C7G3_ARCLA</name>